<evidence type="ECO:0000259" key="2">
    <source>
        <dbReference type="PROSITE" id="PS50805"/>
    </source>
</evidence>
<accession>A0A8D1I8G1</accession>
<evidence type="ECO:0000313" key="4">
    <source>
        <dbReference type="Proteomes" id="UP000694728"/>
    </source>
</evidence>
<dbReference type="CDD" id="cd07765">
    <property type="entry name" value="KRAB_A-box"/>
    <property type="match status" value="1"/>
</dbReference>
<dbReference type="Ensembl" id="ENSSSCT00045040128.1">
    <property type="protein sequence ID" value="ENSSSCP00045027956.1"/>
    <property type="gene ID" value="ENSSSCG00045023488.1"/>
</dbReference>
<dbReference type="Pfam" id="PF01352">
    <property type="entry name" value="KRAB"/>
    <property type="match status" value="1"/>
</dbReference>
<keyword evidence="1" id="KW-0732">Signal</keyword>
<dbReference type="AlphaFoldDB" id="A0A8D1I8G1"/>
<dbReference type="Proteomes" id="UP000694570">
    <property type="component" value="Unplaced"/>
</dbReference>
<dbReference type="Proteomes" id="UP000694728">
    <property type="component" value="Unplaced"/>
</dbReference>
<evidence type="ECO:0000256" key="1">
    <source>
        <dbReference type="SAM" id="SignalP"/>
    </source>
</evidence>
<proteinExistence type="predicted"/>
<dbReference type="InterPro" id="IPR036051">
    <property type="entry name" value="KRAB_dom_sf"/>
</dbReference>
<feature type="signal peptide" evidence="1">
    <location>
        <begin position="1"/>
        <end position="20"/>
    </location>
</feature>
<name>A0A8D1I8G1_PIG</name>
<dbReference type="Ensembl" id="ENSSSCT00030102577.1">
    <property type="protein sequence ID" value="ENSSSCP00030047318.1"/>
    <property type="gene ID" value="ENSSSCG00030073262.1"/>
</dbReference>
<dbReference type="Gene3D" id="6.10.140.140">
    <property type="match status" value="1"/>
</dbReference>
<dbReference type="PROSITE" id="PS50805">
    <property type="entry name" value="KRAB"/>
    <property type="match status" value="1"/>
</dbReference>
<dbReference type="PANTHER" id="PTHR23232:SF157">
    <property type="entry name" value="ZINC FINGER PROTEIN 525"/>
    <property type="match status" value="1"/>
</dbReference>
<dbReference type="InterPro" id="IPR001909">
    <property type="entry name" value="KRAB"/>
</dbReference>
<organism evidence="3 4">
    <name type="scientific">Sus scrofa</name>
    <name type="common">Pig</name>
    <dbReference type="NCBI Taxonomy" id="9823"/>
    <lineage>
        <taxon>Eukaryota</taxon>
        <taxon>Metazoa</taxon>
        <taxon>Chordata</taxon>
        <taxon>Craniata</taxon>
        <taxon>Vertebrata</taxon>
        <taxon>Euteleostomi</taxon>
        <taxon>Mammalia</taxon>
        <taxon>Eutheria</taxon>
        <taxon>Laurasiatheria</taxon>
        <taxon>Artiodactyla</taxon>
        <taxon>Suina</taxon>
        <taxon>Suidae</taxon>
        <taxon>Sus</taxon>
    </lineage>
</organism>
<reference evidence="3" key="1">
    <citation type="submission" date="2025-05" db="UniProtKB">
        <authorList>
            <consortium name="Ensembl"/>
        </authorList>
    </citation>
    <scope>IDENTIFICATION</scope>
</reference>
<dbReference type="SMART" id="SM00349">
    <property type="entry name" value="KRAB"/>
    <property type="match status" value="1"/>
</dbReference>
<dbReference type="PANTHER" id="PTHR23232">
    <property type="entry name" value="KRAB DOMAIN C2H2 ZINC FINGER"/>
    <property type="match status" value="1"/>
</dbReference>
<dbReference type="Ensembl" id="ENSSSCT00055052188.1">
    <property type="protein sequence ID" value="ENSSSCP00055041697.1"/>
    <property type="gene ID" value="ENSSSCG00055026410.1"/>
</dbReference>
<evidence type="ECO:0000313" key="3">
    <source>
        <dbReference type="Ensembl" id="ENSSSCP00045027956.1"/>
    </source>
</evidence>
<dbReference type="SUPFAM" id="SSF109640">
    <property type="entry name" value="KRAB domain (Kruppel-associated box)"/>
    <property type="match status" value="1"/>
</dbReference>
<sequence>MSLWAQTNLCFCVPFPCLQGFWTLRALAFLDAASAIEEPYGTLISSSSSRTMTDGSVTFKDVAINFSAEEWEFLDSAQRDLYVNVMLENYSNLVSLG</sequence>
<feature type="chain" id="PRO_5044686875" description="KRAB domain-containing protein" evidence="1">
    <location>
        <begin position="21"/>
        <end position="97"/>
    </location>
</feature>
<dbReference type="InterPro" id="IPR050169">
    <property type="entry name" value="Krueppel_C2H2_ZnF"/>
</dbReference>
<dbReference type="Proteomes" id="UP000694724">
    <property type="component" value="Unplaced"/>
</dbReference>
<protein>
    <recommendedName>
        <fullName evidence="2">KRAB domain-containing protein</fullName>
    </recommendedName>
</protein>
<dbReference type="GO" id="GO:0006355">
    <property type="term" value="P:regulation of DNA-templated transcription"/>
    <property type="evidence" value="ECO:0007669"/>
    <property type="project" value="InterPro"/>
</dbReference>
<feature type="domain" description="KRAB" evidence="2">
    <location>
        <begin position="57"/>
        <end position="97"/>
    </location>
</feature>